<feature type="transmembrane region" description="Helical" evidence="1">
    <location>
        <begin position="20"/>
        <end position="41"/>
    </location>
</feature>
<feature type="transmembrane region" description="Helical" evidence="1">
    <location>
        <begin position="47"/>
        <end position="67"/>
    </location>
</feature>
<dbReference type="GeneID" id="22276457"/>
<sequence length="74" mass="8165">MNYLAKVFINNNWLVKLITIVLLTLFLSGLVYVISAISLFLSTVLNLPGLVVLAFLASVSLILFSIVHNSKEDN</sequence>
<keyword evidence="1" id="KW-0472">Membrane</keyword>
<evidence type="ECO:0000313" key="2">
    <source>
        <dbReference type="EMBL" id="AFX93311.1"/>
    </source>
</evidence>
<dbReference type="RefSeq" id="YP_009098194.1">
    <property type="nucleotide sequence ID" value="NC_025417.1"/>
</dbReference>
<accession>A0A075BER3</accession>
<reference evidence="2 3" key="1">
    <citation type="journal article" date="2014" name="PLoS ONE">
        <title>Improving the Safety of Staphylococcus aureus Polyvalent Phages by Their Production on a Staphylococcus xylosus Strain.</title>
        <authorList>
            <person name="El Haddad L."/>
            <person name="Ben Abdallah N."/>
            <person name="Plante P.L."/>
            <person name="Dumaresq J."/>
            <person name="Katsarava R."/>
            <person name="Labrie S."/>
            <person name="Corbeil J."/>
            <person name="St-Gelais D."/>
            <person name="Moineau S."/>
        </authorList>
    </citation>
    <scope>NUCLEOTIDE SEQUENCE [LARGE SCALE GENOMIC DNA]</scope>
</reference>
<keyword evidence="1" id="KW-0812">Transmembrane</keyword>
<evidence type="ECO:0000256" key="1">
    <source>
        <dbReference type="SAM" id="Phobius"/>
    </source>
</evidence>
<keyword evidence="1" id="KW-1133">Transmembrane helix</keyword>
<dbReference type="KEGG" id="vg:22276457"/>
<protein>
    <submittedName>
        <fullName evidence="2">Membrane protein</fullName>
    </submittedName>
</protein>
<organism evidence="2 3">
    <name type="scientific">Staphylococcus phage Team1</name>
    <dbReference type="NCBI Taxonomy" id="1262512"/>
    <lineage>
        <taxon>Viruses</taxon>
        <taxon>Duplodnaviria</taxon>
        <taxon>Heunggongvirae</taxon>
        <taxon>Uroviricota</taxon>
        <taxon>Caudoviricetes</taxon>
        <taxon>Herelleviridae</taxon>
        <taxon>Twortvirinae</taxon>
        <taxon>Kayvirus</taxon>
        <taxon>Kayvirus G1</taxon>
    </lineage>
</organism>
<evidence type="ECO:0000313" key="3">
    <source>
        <dbReference type="Proteomes" id="UP000028568"/>
    </source>
</evidence>
<dbReference type="Proteomes" id="UP000028568">
    <property type="component" value="Segment"/>
</dbReference>
<dbReference type="EMBL" id="KC012913">
    <property type="protein sequence ID" value="AFX93311.1"/>
    <property type="molecule type" value="Genomic_DNA"/>
</dbReference>
<proteinExistence type="predicted"/>
<name>A0A075BER3_9CAUD</name>